<dbReference type="Gene3D" id="3.20.20.70">
    <property type="entry name" value="Aldolase class I"/>
    <property type="match status" value="1"/>
</dbReference>
<comment type="caution">
    <text evidence="6">The sequence shown here is derived from an EMBL/GenBank/DDBJ whole genome shotgun (WGS) entry which is preliminary data.</text>
</comment>
<name>A0A4R4TLR6_9ACTN</name>
<comment type="similarity">
    <text evidence="2">Belongs to the KHG/KDPG aldolase family.</text>
</comment>
<protein>
    <submittedName>
        <fullName evidence="6">Bifunctional 4-hydroxy-2-oxoglutarate aldolase/2-dehydro-3-deoxy-phosphogluconate aldolase</fullName>
    </submittedName>
</protein>
<evidence type="ECO:0000256" key="5">
    <source>
        <dbReference type="ARBA" id="ARBA00023277"/>
    </source>
</evidence>
<evidence type="ECO:0000256" key="2">
    <source>
        <dbReference type="ARBA" id="ARBA00006906"/>
    </source>
</evidence>
<evidence type="ECO:0000256" key="1">
    <source>
        <dbReference type="ARBA" id="ARBA00004761"/>
    </source>
</evidence>
<proteinExistence type="inferred from homology"/>
<keyword evidence="5" id="KW-0119">Carbohydrate metabolism</keyword>
<sequence>MRGGVVAVLRADDADRYLPVCRALAEEGVTALEVTLTTPGTLDVLPALRDALPHADIGVGTVLTTEDLRAAVAAGAGFLVTPVADPALVRAARAAGTPIVPGAMTPTEVRTVWAAGASAVKVFPAATVGADYLGHLAGPFPGLVTMPSGGVGLDDVPAWIRAGAAAVSLGGPLVGDALAGGDEGALRERARTALARVRAAREAREARGVAR</sequence>
<comment type="subunit">
    <text evidence="3">Homotrimer.</text>
</comment>
<dbReference type="Pfam" id="PF01081">
    <property type="entry name" value="Aldolase"/>
    <property type="match status" value="1"/>
</dbReference>
<dbReference type="InterPro" id="IPR000887">
    <property type="entry name" value="Aldlse_KDPG_KHG"/>
</dbReference>
<dbReference type="NCBIfam" id="TIGR01182">
    <property type="entry name" value="eda"/>
    <property type="match status" value="1"/>
</dbReference>
<dbReference type="EMBL" id="SMKI01000070">
    <property type="protein sequence ID" value="TDC76734.1"/>
    <property type="molecule type" value="Genomic_DNA"/>
</dbReference>
<dbReference type="Proteomes" id="UP000295345">
    <property type="component" value="Unassembled WGS sequence"/>
</dbReference>
<dbReference type="PANTHER" id="PTHR30246:SF1">
    <property type="entry name" value="2-DEHYDRO-3-DEOXY-6-PHOSPHOGALACTONATE ALDOLASE-RELATED"/>
    <property type="match status" value="1"/>
</dbReference>
<dbReference type="GO" id="GO:0016829">
    <property type="term" value="F:lyase activity"/>
    <property type="evidence" value="ECO:0007669"/>
    <property type="project" value="UniProtKB-KW"/>
</dbReference>
<dbReference type="CDD" id="cd00452">
    <property type="entry name" value="KDPG_aldolase"/>
    <property type="match status" value="1"/>
</dbReference>
<dbReference type="OrthoDB" id="9805177at2"/>
<gene>
    <name evidence="6" type="ORF">E1283_09035</name>
</gene>
<accession>A0A4R4TLR6</accession>
<comment type="pathway">
    <text evidence="1">Carbohydrate acid metabolism.</text>
</comment>
<evidence type="ECO:0000256" key="4">
    <source>
        <dbReference type="ARBA" id="ARBA00023239"/>
    </source>
</evidence>
<dbReference type="InterPro" id="IPR013785">
    <property type="entry name" value="Aldolase_TIM"/>
</dbReference>
<dbReference type="SUPFAM" id="SSF51569">
    <property type="entry name" value="Aldolase"/>
    <property type="match status" value="1"/>
</dbReference>
<keyword evidence="7" id="KW-1185">Reference proteome</keyword>
<dbReference type="AlphaFoldDB" id="A0A4R4TLR6"/>
<dbReference type="PANTHER" id="PTHR30246">
    <property type="entry name" value="2-KETO-3-DEOXY-6-PHOSPHOGLUCONATE ALDOLASE"/>
    <property type="match status" value="1"/>
</dbReference>
<keyword evidence="4" id="KW-0456">Lyase</keyword>
<evidence type="ECO:0000256" key="3">
    <source>
        <dbReference type="ARBA" id="ARBA00011233"/>
    </source>
</evidence>
<evidence type="ECO:0000313" key="6">
    <source>
        <dbReference type="EMBL" id="TDC76734.1"/>
    </source>
</evidence>
<evidence type="ECO:0000313" key="7">
    <source>
        <dbReference type="Proteomes" id="UP000295345"/>
    </source>
</evidence>
<reference evidence="6 7" key="1">
    <citation type="submission" date="2019-03" db="EMBL/GenBank/DDBJ databases">
        <title>Draft genome sequences of novel Actinobacteria.</title>
        <authorList>
            <person name="Sahin N."/>
            <person name="Ay H."/>
            <person name="Saygin H."/>
        </authorList>
    </citation>
    <scope>NUCLEOTIDE SEQUENCE [LARGE SCALE GENOMIC DNA]</scope>
    <source>
        <strain evidence="6 7">DSM 41900</strain>
    </source>
</reference>
<organism evidence="6 7">
    <name type="scientific">Streptomyces hainanensis</name>
    <dbReference type="NCBI Taxonomy" id="402648"/>
    <lineage>
        <taxon>Bacteria</taxon>
        <taxon>Bacillati</taxon>
        <taxon>Actinomycetota</taxon>
        <taxon>Actinomycetes</taxon>
        <taxon>Kitasatosporales</taxon>
        <taxon>Streptomycetaceae</taxon>
        <taxon>Streptomyces</taxon>
    </lineage>
</organism>